<reference evidence="2" key="1">
    <citation type="journal article" date="2020" name="mSystems">
        <title>Genome- and Community-Level Interaction Insights into Carbon Utilization and Element Cycling Functions of Hydrothermarchaeota in Hydrothermal Sediment.</title>
        <authorList>
            <person name="Zhou Z."/>
            <person name="Liu Y."/>
            <person name="Xu W."/>
            <person name="Pan J."/>
            <person name="Luo Z.H."/>
            <person name="Li M."/>
        </authorList>
    </citation>
    <scope>NUCLEOTIDE SEQUENCE [LARGE SCALE GENOMIC DNA]</scope>
    <source>
        <strain evidence="2">SpSt-1074</strain>
    </source>
</reference>
<organism evidence="2">
    <name type="scientific">Caldiarchaeum subterraneum</name>
    <dbReference type="NCBI Taxonomy" id="311458"/>
    <lineage>
        <taxon>Archaea</taxon>
        <taxon>Nitrososphaerota</taxon>
        <taxon>Candidatus Caldarchaeales</taxon>
        <taxon>Candidatus Caldarchaeaceae</taxon>
        <taxon>Candidatus Caldarchaeum</taxon>
    </lineage>
</organism>
<keyword evidence="1" id="KW-0812">Transmembrane</keyword>
<name>A0A7J3VRH6_CALS0</name>
<evidence type="ECO:0000256" key="1">
    <source>
        <dbReference type="SAM" id="Phobius"/>
    </source>
</evidence>
<feature type="transmembrane region" description="Helical" evidence="1">
    <location>
        <begin position="77"/>
        <end position="95"/>
    </location>
</feature>
<feature type="transmembrane region" description="Helical" evidence="1">
    <location>
        <begin position="164"/>
        <end position="181"/>
    </location>
</feature>
<proteinExistence type="predicted"/>
<feature type="transmembrane region" description="Helical" evidence="1">
    <location>
        <begin position="49"/>
        <end position="70"/>
    </location>
</feature>
<gene>
    <name evidence="2" type="ORF">ENM31_00210</name>
</gene>
<dbReference type="InterPro" id="IPR009339">
    <property type="entry name" value="DUF998"/>
</dbReference>
<feature type="transmembrane region" description="Helical" evidence="1">
    <location>
        <begin position="101"/>
        <end position="122"/>
    </location>
</feature>
<dbReference type="Pfam" id="PF06197">
    <property type="entry name" value="DUF998"/>
    <property type="match status" value="1"/>
</dbReference>
<comment type="caution">
    <text evidence="2">The sequence shown here is derived from an EMBL/GenBank/DDBJ whole genome shotgun (WGS) entry which is preliminary data.</text>
</comment>
<accession>A0A7J3VRH6</accession>
<dbReference type="EMBL" id="DRXH01000009">
    <property type="protein sequence ID" value="HHM43707.1"/>
    <property type="molecule type" value="Genomic_DNA"/>
</dbReference>
<feature type="transmembrane region" description="Helical" evidence="1">
    <location>
        <begin position="129"/>
        <end position="152"/>
    </location>
</feature>
<sequence>MKKNVVAGALLFISIVQFMMALRIAESVYPGYSVSGNYISDLGVGVAAPIFNTSIIILGICIILAAYLGAEAFRSRLFRAFIALAGIGAAGVGVFPENVPVLHSVMSLITFLFAGVSAVYGVRVFDKPVGLLSVVAGIVSLAALMLFITGNYMGLGHGGMERLIVYPVLVWGAMLAGRLLSLR</sequence>
<dbReference type="AlphaFoldDB" id="A0A7J3VRH6"/>
<evidence type="ECO:0000313" key="2">
    <source>
        <dbReference type="EMBL" id="HHM43707.1"/>
    </source>
</evidence>
<protein>
    <submittedName>
        <fullName evidence="2">DUF998 domain-containing protein</fullName>
    </submittedName>
</protein>
<keyword evidence="1" id="KW-1133">Transmembrane helix</keyword>
<keyword evidence="1" id="KW-0472">Membrane</keyword>